<keyword evidence="5" id="KW-0378">Hydrolase</keyword>
<protein>
    <recommendedName>
        <fullName evidence="3">acid phosphatase</fullName>
        <ecNumber evidence="3">3.1.3.2</ecNumber>
    </recommendedName>
</protein>
<dbReference type="Gene3D" id="3.40.50.1240">
    <property type="entry name" value="Phosphoglycerate mutase-like"/>
    <property type="match status" value="1"/>
</dbReference>
<keyword evidence="8" id="KW-0472">Membrane</keyword>
<dbReference type="PROSITE" id="PS51257">
    <property type="entry name" value="PROKAR_LIPOPROTEIN"/>
    <property type="match status" value="1"/>
</dbReference>
<dbReference type="PROSITE" id="PS00616">
    <property type="entry name" value="HIS_ACID_PHOSPHAT_1"/>
    <property type="match status" value="1"/>
</dbReference>
<evidence type="ECO:0000256" key="2">
    <source>
        <dbReference type="ARBA" id="ARBA00005375"/>
    </source>
</evidence>
<dbReference type="InterPro" id="IPR029033">
    <property type="entry name" value="His_PPase_superfam"/>
</dbReference>
<evidence type="ECO:0000256" key="1">
    <source>
        <dbReference type="ARBA" id="ARBA00000032"/>
    </source>
</evidence>
<dbReference type="EMBL" id="OU963869">
    <property type="protein sequence ID" value="CAH0395039.1"/>
    <property type="molecule type" value="Genomic_DNA"/>
</dbReference>
<keyword evidence="10" id="KW-1185">Reference proteome</keyword>
<keyword evidence="8" id="KW-1133">Transmembrane helix</keyword>
<gene>
    <name evidence="9" type="ORF">BEMITA_LOCUS13273</name>
</gene>
<dbReference type="PANTHER" id="PTHR11567">
    <property type="entry name" value="ACID PHOSPHATASE-RELATED"/>
    <property type="match status" value="1"/>
</dbReference>
<evidence type="ECO:0000256" key="6">
    <source>
        <dbReference type="ARBA" id="ARBA00023157"/>
    </source>
</evidence>
<dbReference type="KEGG" id="btab:109040646"/>
<dbReference type="EC" id="3.1.3.2" evidence="3"/>
<dbReference type="AlphaFoldDB" id="A0A9P0AMK9"/>
<evidence type="ECO:0000256" key="7">
    <source>
        <dbReference type="ARBA" id="ARBA00023180"/>
    </source>
</evidence>
<keyword evidence="8" id="KW-0812">Transmembrane</keyword>
<comment type="catalytic activity">
    <reaction evidence="1">
        <text>a phosphate monoester + H2O = an alcohol + phosphate</text>
        <dbReference type="Rhea" id="RHEA:15017"/>
        <dbReference type="ChEBI" id="CHEBI:15377"/>
        <dbReference type="ChEBI" id="CHEBI:30879"/>
        <dbReference type="ChEBI" id="CHEBI:43474"/>
        <dbReference type="ChEBI" id="CHEBI:67140"/>
        <dbReference type="EC" id="3.1.3.2"/>
    </reaction>
</comment>
<keyword evidence="6" id="KW-1015">Disulfide bond</keyword>
<dbReference type="InterPro" id="IPR033379">
    <property type="entry name" value="Acid_Pase_AS"/>
</dbReference>
<organism evidence="9 10">
    <name type="scientific">Bemisia tabaci</name>
    <name type="common">Sweetpotato whitefly</name>
    <name type="synonym">Aleurodes tabaci</name>
    <dbReference type="NCBI Taxonomy" id="7038"/>
    <lineage>
        <taxon>Eukaryota</taxon>
        <taxon>Metazoa</taxon>
        <taxon>Ecdysozoa</taxon>
        <taxon>Arthropoda</taxon>
        <taxon>Hexapoda</taxon>
        <taxon>Insecta</taxon>
        <taxon>Pterygota</taxon>
        <taxon>Neoptera</taxon>
        <taxon>Paraneoptera</taxon>
        <taxon>Hemiptera</taxon>
        <taxon>Sternorrhyncha</taxon>
        <taxon>Aleyrodoidea</taxon>
        <taxon>Aleyrodidae</taxon>
        <taxon>Aleyrodinae</taxon>
        <taxon>Bemisia</taxon>
    </lineage>
</organism>
<dbReference type="InterPro" id="IPR050645">
    <property type="entry name" value="Histidine_acid_phosphatase"/>
</dbReference>
<dbReference type="SUPFAM" id="SSF53254">
    <property type="entry name" value="Phosphoglycerate mutase-like"/>
    <property type="match status" value="1"/>
</dbReference>
<evidence type="ECO:0000256" key="3">
    <source>
        <dbReference type="ARBA" id="ARBA00012646"/>
    </source>
</evidence>
<keyword evidence="7" id="KW-0325">Glycoprotein</keyword>
<reference evidence="9" key="1">
    <citation type="submission" date="2021-12" db="EMBL/GenBank/DDBJ databases">
        <authorList>
            <person name="King R."/>
        </authorList>
    </citation>
    <scope>NUCLEOTIDE SEQUENCE</scope>
</reference>
<evidence type="ECO:0000256" key="5">
    <source>
        <dbReference type="ARBA" id="ARBA00022801"/>
    </source>
</evidence>
<dbReference type="Proteomes" id="UP001152759">
    <property type="component" value="Chromosome 8"/>
</dbReference>
<evidence type="ECO:0000313" key="9">
    <source>
        <dbReference type="EMBL" id="CAH0395039.1"/>
    </source>
</evidence>
<dbReference type="CDD" id="cd07061">
    <property type="entry name" value="HP_HAP_like"/>
    <property type="match status" value="1"/>
</dbReference>
<evidence type="ECO:0000256" key="8">
    <source>
        <dbReference type="SAM" id="Phobius"/>
    </source>
</evidence>
<dbReference type="Pfam" id="PF00328">
    <property type="entry name" value="His_Phos_2"/>
    <property type="match status" value="1"/>
</dbReference>
<dbReference type="PANTHER" id="PTHR11567:SF211">
    <property type="entry name" value="PROSTATIC ACID PHOSPHATASE"/>
    <property type="match status" value="1"/>
</dbReference>
<dbReference type="InterPro" id="IPR000560">
    <property type="entry name" value="His_Pase_clade-2"/>
</dbReference>
<accession>A0A9P0AMK9</accession>
<feature type="transmembrane region" description="Helical" evidence="8">
    <location>
        <begin position="16"/>
        <end position="37"/>
    </location>
</feature>
<keyword evidence="4" id="KW-0732">Signal</keyword>
<proteinExistence type="inferred from homology"/>
<sequence>MGTAKSRSCTKSRKKGVFLVIVLVISITSACVGFYILKRSPAAEPTLRFVSIIHRHGERSAERSYPLDPYKGESFWPEGPGALTKRGKVGLHKLGVSFRQRYDGFLSAKYSPSQIRIQSSDYDRCLMSASLVLAGLYPPIGVQLWNPDLQWQPIPVHSAPLQCDDKIKVCKPCALMSKVEAEWLSLVQKTLDENHEFVSNISKNTGYTIKNIYSIYDIQDNLAIVQEQGLPLPEWAQGGVYEKLQALSDIYNLYKNVSPTMFKLLTGVLINEIVSNMKRKASITENFELRASLYSGHDDTIVGLWGGLNITSEITERPPYGAALIIELHEIDGKYRVKILYKRSYLDETLEVLKIQGCKDGKGIGQDDTCDLDLFSNALRPAIIENFENECKIL</sequence>
<evidence type="ECO:0000313" key="10">
    <source>
        <dbReference type="Proteomes" id="UP001152759"/>
    </source>
</evidence>
<comment type="similarity">
    <text evidence="2">Belongs to the histidine acid phosphatase family.</text>
</comment>
<name>A0A9P0AMK9_BEMTA</name>
<evidence type="ECO:0000256" key="4">
    <source>
        <dbReference type="ARBA" id="ARBA00022729"/>
    </source>
</evidence>
<dbReference type="GO" id="GO:0003993">
    <property type="term" value="F:acid phosphatase activity"/>
    <property type="evidence" value="ECO:0007669"/>
    <property type="project" value="UniProtKB-EC"/>
</dbReference>